<feature type="transmembrane region" description="Helical" evidence="1">
    <location>
        <begin position="146"/>
        <end position="168"/>
    </location>
</feature>
<name>A0AAD8L106_TARER</name>
<evidence type="ECO:0000256" key="1">
    <source>
        <dbReference type="SAM" id="Phobius"/>
    </source>
</evidence>
<proteinExistence type="predicted"/>
<accession>A0AAD8L106</accession>
<feature type="transmembrane region" description="Helical" evidence="1">
    <location>
        <begin position="265"/>
        <end position="286"/>
    </location>
</feature>
<evidence type="ECO:0000313" key="2">
    <source>
        <dbReference type="EMBL" id="KAK1429400.1"/>
    </source>
</evidence>
<keyword evidence="1" id="KW-1133">Transmembrane helix</keyword>
<dbReference type="EMBL" id="JAUHHV010000003">
    <property type="protein sequence ID" value="KAK1429400.1"/>
    <property type="molecule type" value="Genomic_DNA"/>
</dbReference>
<keyword evidence="3" id="KW-1185">Reference proteome</keyword>
<keyword evidence="1" id="KW-0812">Transmembrane</keyword>
<evidence type="ECO:0000313" key="3">
    <source>
        <dbReference type="Proteomes" id="UP001229421"/>
    </source>
</evidence>
<organism evidence="2 3">
    <name type="scientific">Tagetes erecta</name>
    <name type="common">African marigold</name>
    <dbReference type="NCBI Taxonomy" id="13708"/>
    <lineage>
        <taxon>Eukaryota</taxon>
        <taxon>Viridiplantae</taxon>
        <taxon>Streptophyta</taxon>
        <taxon>Embryophyta</taxon>
        <taxon>Tracheophyta</taxon>
        <taxon>Spermatophyta</taxon>
        <taxon>Magnoliopsida</taxon>
        <taxon>eudicotyledons</taxon>
        <taxon>Gunneridae</taxon>
        <taxon>Pentapetalae</taxon>
        <taxon>asterids</taxon>
        <taxon>campanulids</taxon>
        <taxon>Asterales</taxon>
        <taxon>Asteraceae</taxon>
        <taxon>Asteroideae</taxon>
        <taxon>Heliantheae alliance</taxon>
        <taxon>Tageteae</taxon>
        <taxon>Tagetes</taxon>
    </lineage>
</organism>
<feature type="transmembrane region" description="Helical" evidence="1">
    <location>
        <begin position="202"/>
        <end position="225"/>
    </location>
</feature>
<dbReference type="InterPro" id="IPR056715">
    <property type="entry name" value="DUF7813"/>
</dbReference>
<dbReference type="AlphaFoldDB" id="A0AAD8L106"/>
<dbReference type="PANTHER" id="PTHR36353:SF1">
    <property type="entry name" value="TRANSMEMBRANE PROTEIN"/>
    <property type="match status" value="1"/>
</dbReference>
<gene>
    <name evidence="2" type="ORF">QVD17_11609</name>
</gene>
<dbReference type="Pfam" id="PF25105">
    <property type="entry name" value="DUF7813"/>
    <property type="match status" value="2"/>
</dbReference>
<keyword evidence="1" id="KW-0472">Membrane</keyword>
<protein>
    <submittedName>
        <fullName evidence="2">Uncharacterized protein</fullName>
    </submittedName>
</protein>
<sequence length="385" mass="44767">MADDNPPPPLILAPRTTTQILHQTTTIFYSTHHHVRIFLILSFLLFSSRVSIENLTHHLITSFVDNNHEIESLLSRFQPINTTTTTSHQLTQFGILEDDNELDHQYGFRSVEIIKNENDTDTIINNATDTMLTNFEDHELKTLMSFIWEIVISHLLIFLACACLHTWVHGVVFVVVVNDFLNRQDRSEHALWPGALLGSRRLAWLVFLRWGVRYVMSLVLGCWFFKQVVDPYLQIKIMVRLMFMPFSTVSPWVEGFEPEFFRFIVAWFLFDILVSFGYFSLHAWVAMADRPRRTRRGVIEEGCHLLSLMSEPAINLKLLEVLGCDWFVGHILPHILGKVHADMILCNLEVYFMVAWMMHYVSVKSKDAALNGQRFGRRELEVMVE</sequence>
<reference evidence="2" key="1">
    <citation type="journal article" date="2023" name="bioRxiv">
        <title>Improved chromosome-level genome assembly for marigold (Tagetes erecta).</title>
        <authorList>
            <person name="Jiang F."/>
            <person name="Yuan L."/>
            <person name="Wang S."/>
            <person name="Wang H."/>
            <person name="Xu D."/>
            <person name="Wang A."/>
            <person name="Fan W."/>
        </authorList>
    </citation>
    <scope>NUCLEOTIDE SEQUENCE</scope>
    <source>
        <strain evidence="2">WSJ</strain>
        <tissue evidence="2">Leaf</tissue>
    </source>
</reference>
<dbReference type="PANTHER" id="PTHR36353">
    <property type="entry name" value="TRANSMEMBRANE PROTEIN"/>
    <property type="match status" value="1"/>
</dbReference>
<feature type="transmembrane region" description="Helical" evidence="1">
    <location>
        <begin position="35"/>
        <end position="52"/>
    </location>
</feature>
<feature type="transmembrane region" description="Helical" evidence="1">
    <location>
        <begin position="237"/>
        <end position="253"/>
    </location>
</feature>
<dbReference type="Proteomes" id="UP001229421">
    <property type="component" value="Unassembled WGS sequence"/>
</dbReference>
<comment type="caution">
    <text evidence="2">The sequence shown here is derived from an EMBL/GenBank/DDBJ whole genome shotgun (WGS) entry which is preliminary data.</text>
</comment>